<dbReference type="Proteomes" id="UP000825598">
    <property type="component" value="Chromosome"/>
</dbReference>
<sequence>MTEPSVPTPGEEQGRAAEALLRAAAETYSDGAVARALELLTAALAAIDNAPAPPHADTEWPVRLARVRALRLNNRAAAYGMRHRHHGAPSDLDDAIAAQRASLQAAPPSDPPTALGRARLAAFLRTRFTACHVDADLTESLVLCRGALEEARTDTARARAQSELSLSLRIHYEHEGDLAALDESIDMARAAAATASGTALWGGYESNLSICLRDRFLARRHTADLDGAIRAARASLTAPATTNSRSARMANLAAALRSRYIAATRGFTHHVDTTDIDEAIDLLRGALPDAAPTRRGWRSADLAAALLTRYDSLQHAADLDEAITCAREAVADTGVNRYDLALRTNDLGYALANYAAATGDPDTAAEAVATATAAVALLTPGSANHAMFHENLGLAHRVHFDTTGAPDAWHAAVTTWRRAATSPTGATMDRLRAARRWADFAERTAPHSATALLAHVTALDLLPRLAWHGIDRASQEAVLTEVNTLAGAAVASAIQHNRPQLALQAHEQSRAVLWSQLLHFRSDLHDLTVGHPTTAHRLRALTAALDPSTVSTPPTPAKHRTTTPEKEPTSMAPPHNAGHDERMAWAREWDDLIEHVRTNLDGFENFLRPLPVEQLLAVTAVGPVAVINIAQTRCDALLLTPDGVQICPLPALTHDDTAAWLARYLHTLTALDQAVQAHAGARAVADHDDSRTAALRVYRAATAADAAHVEANTMLTELLAWLWNTIADPVLAHLDLTCAGTGRLWWCPTGPLTLLPLHAAGLFDDTGRTVMDRCVSSYTPTVEALVRARASTPPTSTRRRVLVVSPTDAGAQSALAEDTALRAATPPELLSTLTGADATRDAVLAALATHPIVHFDCHGDQDLDDPSHGGLLLSDTTLSVLDIAARSWHGDFVGLAACKTAVGGKELLDEAITLAAALHYTGFRHVVGTLWSVRDADARDVFTNLYQTLTNTGDFDDRNAAAALHCAVRTLRDAAPSLPLHWAGFVHVGP</sequence>
<accession>A0ACD1FHB1</accession>
<evidence type="ECO:0000313" key="1">
    <source>
        <dbReference type="EMBL" id="QZH66423.1"/>
    </source>
</evidence>
<gene>
    <name evidence="1" type="ORF">K6L26_01520</name>
</gene>
<dbReference type="EMBL" id="CP081673">
    <property type="protein sequence ID" value="QZH66423.1"/>
    <property type="molecule type" value="Genomic_DNA"/>
</dbReference>
<keyword evidence="2" id="KW-1185">Reference proteome</keyword>
<name>A0ACD1FHB1_MYCFR</name>
<proteinExistence type="predicted"/>
<protein>
    <submittedName>
        <fullName evidence="1">CHAT domain-containing protein</fullName>
    </submittedName>
</protein>
<reference evidence="1" key="1">
    <citation type="submission" date="2021-07" db="EMBL/GenBank/DDBJ databases">
        <title>Complete Genome Sequences of Mycobacterium farcinogenes Isolated from Clinical Specimens from Patients in Thailand.</title>
        <authorList>
            <person name="Sodsai P."/>
        </authorList>
    </citation>
    <scope>NUCLEOTIDE SEQUENCE</scope>
    <source>
        <strain evidence="1">BKK/CU-MFGFA-001</strain>
    </source>
</reference>
<evidence type="ECO:0000313" key="2">
    <source>
        <dbReference type="Proteomes" id="UP000825598"/>
    </source>
</evidence>
<organism evidence="1 2">
    <name type="scientific">Mycolicibacterium farcinogenes</name>
    <name type="common">Mycobacterium farcinogenes</name>
    <dbReference type="NCBI Taxonomy" id="1802"/>
    <lineage>
        <taxon>Bacteria</taxon>
        <taxon>Bacillati</taxon>
        <taxon>Actinomycetota</taxon>
        <taxon>Actinomycetes</taxon>
        <taxon>Mycobacteriales</taxon>
        <taxon>Mycobacteriaceae</taxon>
        <taxon>Mycolicibacterium</taxon>
    </lineage>
</organism>